<dbReference type="InterPro" id="IPR049517">
    <property type="entry name" value="ACX-like_C"/>
</dbReference>
<name>A0ABP8NL30_9BACT</name>
<organism evidence="4 5">
    <name type="scientific">Nibrella saemangeumensis</name>
    <dbReference type="NCBI Taxonomy" id="1084526"/>
    <lineage>
        <taxon>Bacteria</taxon>
        <taxon>Pseudomonadati</taxon>
        <taxon>Bacteroidota</taxon>
        <taxon>Cytophagia</taxon>
        <taxon>Cytophagales</taxon>
        <taxon>Spirosomataceae</taxon>
        <taxon>Nibrella</taxon>
    </lineage>
</organism>
<protein>
    <recommendedName>
        <fullName evidence="6">N-methylhydantoinase A/oxoprolinase/acetone carboxylase, beta subunit</fullName>
    </recommendedName>
</protein>
<gene>
    <name evidence="4" type="ORF">GCM10023189_50290</name>
</gene>
<dbReference type="PANTHER" id="PTHR11365">
    <property type="entry name" value="5-OXOPROLINASE RELATED"/>
    <property type="match status" value="1"/>
</dbReference>
<evidence type="ECO:0000259" key="1">
    <source>
        <dbReference type="Pfam" id="PF01968"/>
    </source>
</evidence>
<dbReference type="InterPro" id="IPR002821">
    <property type="entry name" value="Hydantoinase_A"/>
</dbReference>
<evidence type="ECO:0000313" key="5">
    <source>
        <dbReference type="Proteomes" id="UP001501175"/>
    </source>
</evidence>
<feature type="domain" description="Hydantoinase/oxoprolinase N-terminal" evidence="2">
    <location>
        <begin position="15"/>
        <end position="77"/>
    </location>
</feature>
<feature type="domain" description="Hydantoinase A/oxoprolinase" evidence="1">
    <location>
        <begin position="86"/>
        <end position="357"/>
    </location>
</feature>
<dbReference type="InterPro" id="IPR045079">
    <property type="entry name" value="Oxoprolinase-like"/>
</dbReference>
<dbReference type="InterPro" id="IPR008040">
    <property type="entry name" value="Hydant_A_N"/>
</dbReference>
<reference evidence="5" key="1">
    <citation type="journal article" date="2019" name="Int. J. Syst. Evol. Microbiol.">
        <title>The Global Catalogue of Microorganisms (GCM) 10K type strain sequencing project: providing services to taxonomists for standard genome sequencing and annotation.</title>
        <authorList>
            <consortium name="The Broad Institute Genomics Platform"/>
            <consortium name="The Broad Institute Genome Sequencing Center for Infectious Disease"/>
            <person name="Wu L."/>
            <person name="Ma J."/>
        </authorList>
    </citation>
    <scope>NUCLEOTIDE SEQUENCE [LARGE SCALE GENOMIC DNA]</scope>
    <source>
        <strain evidence="5">JCM 17927</strain>
    </source>
</reference>
<dbReference type="Pfam" id="PF19278">
    <property type="entry name" value="Hydant_A_C"/>
    <property type="match status" value="1"/>
</dbReference>
<dbReference type="PANTHER" id="PTHR11365:SF23">
    <property type="entry name" value="HYPOTHETICAL 5-OXOPROLINASE (EUROFUNG)-RELATED"/>
    <property type="match status" value="1"/>
</dbReference>
<evidence type="ECO:0000313" key="4">
    <source>
        <dbReference type="EMBL" id="GAA4467166.1"/>
    </source>
</evidence>
<evidence type="ECO:0000259" key="2">
    <source>
        <dbReference type="Pfam" id="PF05378"/>
    </source>
</evidence>
<feature type="domain" description="Acetophenone carboxylase-like C-terminal" evidence="3">
    <location>
        <begin position="487"/>
        <end position="549"/>
    </location>
</feature>
<dbReference type="Proteomes" id="UP001501175">
    <property type="component" value="Unassembled WGS sequence"/>
</dbReference>
<proteinExistence type="predicted"/>
<dbReference type="Pfam" id="PF01968">
    <property type="entry name" value="Hydantoinase_A"/>
    <property type="match status" value="1"/>
</dbReference>
<dbReference type="EMBL" id="BAABHD010000082">
    <property type="protein sequence ID" value="GAA4467166.1"/>
    <property type="molecule type" value="Genomic_DNA"/>
</dbReference>
<sequence length="557" mass="60912">MREGTQFTHHTMYNLGIDIGNTFTDFVLLETISGYLAFGKTLTTHDDLTQGVLVGFDELLERNEVEPAEIHAVYLGSMLVDQLDISKLRNRLGALDFQGKFWLMTAGGWLVSPDQTPQLTPARLRSGSAGGAMAGAFFSYIGRYATLITIDVGGANAELSLIIQHQPQYVLAPLPDSQTGTLPAQPVIEVTEVPVGGRSIAWLDEQGQLRLGPEIVPHELGPVCFNRGGTQPTLTDASLVLGYLGENFFLGGVIEISRDAAIRAIDEQIARPLGLSVEEAAMAIHERANDQIAAAARKLLAHLTLDRGSISLMAIGGGGPLHVYELARLLQMPEVMVPVGAGVTSALGCLVSPVAAERIRQHFSPLETIDWDFLNGMLGQMAEDARTELRNAGLDPDEARITRAGFMRLLGIHDEVFIPLPDGVLSPESQPAIRELFVEAYRRRGRFVVEGRTIEAVAWQVLVSMPALKFGPRRVDAFNKYSIGGKDFSALKGYRQVYYLGDPVPCSCPVYDRHRIRPNDTLSGPVIIEEDETTVVIGPKTYVRMDTNRNLFITVRL</sequence>
<keyword evidence="5" id="KW-1185">Reference proteome</keyword>
<evidence type="ECO:0008006" key="6">
    <source>
        <dbReference type="Google" id="ProtNLM"/>
    </source>
</evidence>
<evidence type="ECO:0000259" key="3">
    <source>
        <dbReference type="Pfam" id="PF19278"/>
    </source>
</evidence>
<accession>A0ABP8NL30</accession>
<dbReference type="Pfam" id="PF05378">
    <property type="entry name" value="Hydant_A_N"/>
    <property type="match status" value="1"/>
</dbReference>
<comment type="caution">
    <text evidence="4">The sequence shown here is derived from an EMBL/GenBank/DDBJ whole genome shotgun (WGS) entry which is preliminary data.</text>
</comment>